<organism evidence="1 2">
    <name type="scientific">Papaver atlanticum</name>
    <dbReference type="NCBI Taxonomy" id="357466"/>
    <lineage>
        <taxon>Eukaryota</taxon>
        <taxon>Viridiplantae</taxon>
        <taxon>Streptophyta</taxon>
        <taxon>Embryophyta</taxon>
        <taxon>Tracheophyta</taxon>
        <taxon>Spermatophyta</taxon>
        <taxon>Magnoliopsida</taxon>
        <taxon>Ranunculales</taxon>
        <taxon>Papaveraceae</taxon>
        <taxon>Papaveroideae</taxon>
        <taxon>Papaver</taxon>
    </lineage>
</organism>
<gene>
    <name evidence="1" type="ORF">MKW98_014445</name>
</gene>
<proteinExistence type="predicted"/>
<feature type="non-terminal residue" evidence="1">
    <location>
        <position position="62"/>
    </location>
</feature>
<dbReference type="AlphaFoldDB" id="A0AAD4X585"/>
<dbReference type="EMBL" id="JAJJMB010016180">
    <property type="protein sequence ID" value="KAI3848911.1"/>
    <property type="molecule type" value="Genomic_DNA"/>
</dbReference>
<evidence type="ECO:0000313" key="2">
    <source>
        <dbReference type="Proteomes" id="UP001202328"/>
    </source>
</evidence>
<sequence>MKGKNKMKQSGYVPFRDISVHLLGTELTFSFSNIYKDLIHLKLFEEMVHTRFKFGDRQMVHL</sequence>
<name>A0AAD4X585_9MAGN</name>
<dbReference type="Proteomes" id="UP001202328">
    <property type="component" value="Unassembled WGS sequence"/>
</dbReference>
<accession>A0AAD4X585</accession>
<comment type="caution">
    <text evidence="1">The sequence shown here is derived from an EMBL/GenBank/DDBJ whole genome shotgun (WGS) entry which is preliminary data.</text>
</comment>
<reference evidence="1" key="1">
    <citation type="submission" date="2022-04" db="EMBL/GenBank/DDBJ databases">
        <title>A functionally conserved STORR gene fusion in Papaver species that diverged 16.8 million years ago.</title>
        <authorList>
            <person name="Catania T."/>
        </authorList>
    </citation>
    <scope>NUCLEOTIDE SEQUENCE</scope>
    <source>
        <strain evidence="1">S-188037</strain>
    </source>
</reference>
<keyword evidence="2" id="KW-1185">Reference proteome</keyword>
<evidence type="ECO:0000313" key="1">
    <source>
        <dbReference type="EMBL" id="KAI3848911.1"/>
    </source>
</evidence>
<protein>
    <submittedName>
        <fullName evidence="1">Uncharacterized protein</fullName>
    </submittedName>
</protein>